<dbReference type="GO" id="GO:0046394">
    <property type="term" value="P:carboxylic acid biosynthetic process"/>
    <property type="evidence" value="ECO:0007669"/>
    <property type="project" value="UniProtKB-ARBA"/>
</dbReference>
<dbReference type="Proteomes" id="UP000301309">
    <property type="component" value="Unassembled WGS sequence"/>
</dbReference>
<sequence>MRGSYGLIDPGELGRLADSVHPPGWNTGPMTELNGEPAGIRELTALAMTNYGHFTTMRVEDGRVRGLSLHLDRLVRDCGVLFGTDPDRDRIRELARRAVADTTGPLTVRVTVYDPDLGLERPGAEATPRILVTTRPAAAPSPPPLSVRTAPHRRDLPEVKHVGLFGLLRLRRLAQLDGYDDALLTDERGAVSEGATWNVGFFDGDRLLWPDAACLPGVTRELLRRAHGGPQHTERIDRDRLGELRAAFALNAGVGVRPIRSIDGVEFDPAHPVLDALREEYAATDAEPL</sequence>
<dbReference type="PANTHER" id="PTHR42743">
    <property type="entry name" value="AMINO-ACID AMINOTRANSFERASE"/>
    <property type="match status" value="1"/>
</dbReference>
<dbReference type="InterPro" id="IPR043132">
    <property type="entry name" value="BCAT-like_C"/>
</dbReference>
<comment type="similarity">
    <text evidence="1">Belongs to the class-IV pyridoxal-phosphate-dependent aminotransferase family.</text>
</comment>
<proteinExistence type="inferred from homology"/>
<evidence type="ECO:0000313" key="3">
    <source>
        <dbReference type="Proteomes" id="UP000301309"/>
    </source>
</evidence>
<reference evidence="2 3" key="1">
    <citation type="journal article" date="2020" name="Int. J. Syst. Evol. Microbiol.">
        <title>Reclassification of Streptomyces castelarensis and Streptomyces sporoclivatus as later heterotypic synonyms of Streptomyces antimycoticus.</title>
        <authorList>
            <person name="Komaki H."/>
            <person name="Tamura T."/>
        </authorList>
    </citation>
    <scope>NUCLEOTIDE SEQUENCE [LARGE SCALE GENOMIC DNA]</scope>
    <source>
        <strain evidence="2 3">NBRC 13459</strain>
    </source>
</reference>
<evidence type="ECO:0000256" key="1">
    <source>
        <dbReference type="ARBA" id="ARBA00009320"/>
    </source>
</evidence>
<protein>
    <recommendedName>
        <fullName evidence="4">Aminotransferase class IV</fullName>
    </recommendedName>
</protein>
<dbReference type="AlphaFoldDB" id="A0A4D4KTZ8"/>
<dbReference type="NCBIfam" id="NF006734">
    <property type="entry name" value="PRK09266.1"/>
    <property type="match status" value="1"/>
</dbReference>
<dbReference type="EMBL" id="BJHW01000001">
    <property type="protein sequence ID" value="GDY52425.1"/>
    <property type="molecule type" value="Genomic_DNA"/>
</dbReference>
<dbReference type="SUPFAM" id="SSF56752">
    <property type="entry name" value="D-aminoacid aminotransferase-like PLP-dependent enzymes"/>
    <property type="match status" value="1"/>
</dbReference>
<accession>A0A4D4KTZ8</accession>
<dbReference type="GO" id="GO:0003824">
    <property type="term" value="F:catalytic activity"/>
    <property type="evidence" value="ECO:0007669"/>
    <property type="project" value="InterPro"/>
</dbReference>
<evidence type="ECO:0008006" key="4">
    <source>
        <dbReference type="Google" id="ProtNLM"/>
    </source>
</evidence>
<dbReference type="Gene3D" id="3.20.10.10">
    <property type="entry name" value="D-amino Acid Aminotransferase, subunit A, domain 2"/>
    <property type="match status" value="1"/>
</dbReference>
<dbReference type="InterPro" id="IPR050571">
    <property type="entry name" value="Class-IV_PLP-Dep_Aminotrnsfr"/>
</dbReference>
<dbReference type="InterPro" id="IPR036038">
    <property type="entry name" value="Aminotransferase-like"/>
</dbReference>
<dbReference type="InterPro" id="IPR043131">
    <property type="entry name" value="BCAT-like_N"/>
</dbReference>
<dbReference type="InterPro" id="IPR001544">
    <property type="entry name" value="Aminotrans_IV"/>
</dbReference>
<keyword evidence="3" id="KW-1185">Reference proteome</keyword>
<evidence type="ECO:0000313" key="2">
    <source>
        <dbReference type="EMBL" id="GDY52425.1"/>
    </source>
</evidence>
<dbReference type="PANTHER" id="PTHR42743:SF11">
    <property type="entry name" value="AMINODEOXYCHORISMATE LYASE"/>
    <property type="match status" value="1"/>
</dbReference>
<comment type="caution">
    <text evidence="2">The sequence shown here is derived from an EMBL/GenBank/DDBJ whole genome shotgun (WGS) entry which is preliminary data.</text>
</comment>
<gene>
    <name evidence="2" type="ORF">SVIO_030480</name>
</gene>
<dbReference type="Pfam" id="PF01063">
    <property type="entry name" value="Aminotran_4"/>
    <property type="match status" value="1"/>
</dbReference>
<dbReference type="Gene3D" id="3.30.470.10">
    <property type="match status" value="1"/>
</dbReference>
<organism evidence="2 3">
    <name type="scientific">Streptomyces violaceusniger</name>
    <dbReference type="NCBI Taxonomy" id="68280"/>
    <lineage>
        <taxon>Bacteria</taxon>
        <taxon>Bacillati</taxon>
        <taxon>Actinomycetota</taxon>
        <taxon>Actinomycetes</taxon>
        <taxon>Kitasatosporales</taxon>
        <taxon>Streptomycetaceae</taxon>
        <taxon>Streptomyces</taxon>
        <taxon>Streptomyces violaceusniger group</taxon>
    </lineage>
</organism>
<name>A0A4D4KTZ8_STRVO</name>